<dbReference type="KEGG" id="vg:29056556"/>
<reference evidence="1 2" key="1">
    <citation type="submission" date="2016-02" db="EMBL/GenBank/DDBJ databases">
        <authorList>
            <person name="Wen L."/>
            <person name="He K."/>
            <person name="Yang H."/>
        </authorList>
    </citation>
    <scope>NUCLEOTIDE SEQUENCE [LARGE SCALE GENOMIC DNA]</scope>
</reference>
<evidence type="ECO:0000313" key="2">
    <source>
        <dbReference type="Proteomes" id="UP000204354"/>
    </source>
</evidence>
<evidence type="ECO:0000313" key="1">
    <source>
        <dbReference type="EMBL" id="ANJ65437.1"/>
    </source>
</evidence>
<keyword evidence="2" id="KW-1185">Reference proteome</keyword>
<dbReference type="RefSeq" id="YP_009292678.1">
    <property type="nucleotide sequence ID" value="NC_031125.1"/>
</dbReference>
<dbReference type="Proteomes" id="UP000204354">
    <property type="component" value="Segment"/>
</dbReference>
<name>A0A1B0Y2Q8_9CAUD</name>
<accession>A0A1B0Y2Q8</accession>
<organism evidence="1 2">
    <name type="scientific">Lactobacillus phage PLE3</name>
    <dbReference type="NCBI Taxonomy" id="1815510"/>
    <lineage>
        <taxon>Viruses</taxon>
        <taxon>Duplodnaviria</taxon>
        <taxon>Heunggongvirae</taxon>
        <taxon>Uroviricota</taxon>
        <taxon>Caudoviricetes</taxon>
        <taxon>Pleetrevirus</taxon>
        <taxon>Pleetrevirus PLE3</taxon>
    </lineage>
</organism>
<gene>
    <name evidence="1" type="ORF">PLE3_38</name>
</gene>
<proteinExistence type="predicted"/>
<dbReference type="EMBL" id="KU848186">
    <property type="protein sequence ID" value="ANJ65437.1"/>
    <property type="molecule type" value="Genomic_DNA"/>
</dbReference>
<dbReference type="GeneID" id="29056556"/>
<protein>
    <submittedName>
        <fullName evidence="1">Uncharacterized protein</fullName>
    </submittedName>
</protein>
<sequence length="103" mass="11620">MNEELKQHALRIAEILQEQGNPYQRIEIDADGIKKISTDWSEPAETSKNPSKLIIKGHPYAMINVTRNNELIASISASDCITAKGFFVHFVDNEKDARFTSDD</sequence>